<keyword evidence="6" id="KW-0479">Metal-binding</keyword>
<dbReference type="PROSITE" id="PS50206">
    <property type="entry name" value="RHODANESE_3"/>
    <property type="match status" value="1"/>
</dbReference>
<dbReference type="SUPFAM" id="SSF52821">
    <property type="entry name" value="Rhodanese/Cell cycle control phosphatase"/>
    <property type="match status" value="1"/>
</dbReference>
<evidence type="ECO:0000256" key="10">
    <source>
        <dbReference type="ARBA" id="ARBA00023157"/>
    </source>
</evidence>
<evidence type="ECO:0000256" key="6">
    <source>
        <dbReference type="ARBA" id="ARBA00022723"/>
    </source>
</evidence>
<evidence type="ECO:0000313" key="16">
    <source>
        <dbReference type="Proteomes" id="UP000252669"/>
    </source>
</evidence>
<dbReference type="Pfam" id="PF00581">
    <property type="entry name" value="Rhodanese"/>
    <property type="match status" value="1"/>
</dbReference>
<organism evidence="15 16">
    <name type="scientific">Aliarcobacter vitoriensis</name>
    <dbReference type="NCBI Taxonomy" id="2011099"/>
    <lineage>
        <taxon>Bacteria</taxon>
        <taxon>Pseudomonadati</taxon>
        <taxon>Campylobacterota</taxon>
        <taxon>Epsilonproteobacteria</taxon>
        <taxon>Campylobacterales</taxon>
        <taxon>Arcobacteraceae</taxon>
        <taxon>Aliarcobacter</taxon>
    </lineage>
</organism>
<dbReference type="Proteomes" id="UP000252669">
    <property type="component" value="Unassembled WGS sequence"/>
</dbReference>
<reference evidence="15 16" key="1">
    <citation type="submission" date="2017-10" db="EMBL/GenBank/DDBJ databases">
        <title>Genomics of the genus Arcobacter.</title>
        <authorList>
            <person name="Perez-Cataluna A."/>
            <person name="Figueras M.J."/>
        </authorList>
    </citation>
    <scope>NUCLEOTIDE SEQUENCE [LARGE SCALE GENOMIC DNA]</scope>
    <source>
        <strain evidence="15 16">CECT 9230</strain>
    </source>
</reference>
<dbReference type="InterPro" id="IPR001763">
    <property type="entry name" value="Rhodanese-like_dom"/>
</dbReference>
<accession>A0A366MPA9</accession>
<gene>
    <name evidence="15" type="ORF">CRU91_10880</name>
</gene>
<dbReference type="Gene3D" id="3.40.250.10">
    <property type="entry name" value="Rhodanese-like domain"/>
    <property type="match status" value="1"/>
</dbReference>
<evidence type="ECO:0000256" key="11">
    <source>
        <dbReference type="ARBA" id="ARBA00026011"/>
    </source>
</evidence>
<evidence type="ECO:0000256" key="2">
    <source>
        <dbReference type="ARBA" id="ARBA00003945"/>
    </source>
</evidence>
<dbReference type="InterPro" id="IPR036873">
    <property type="entry name" value="Rhodanese-like_dom_sf"/>
</dbReference>
<keyword evidence="5" id="KW-0004">4Fe-4S</keyword>
<evidence type="ECO:0000256" key="13">
    <source>
        <dbReference type="ARBA" id="ARBA00048150"/>
    </source>
</evidence>
<keyword evidence="7" id="KW-0560">Oxidoreductase</keyword>
<comment type="caution">
    <text evidence="15">The sequence shown here is derived from an EMBL/GenBank/DDBJ whole genome shotgun (WGS) entry which is preliminary data.</text>
</comment>
<dbReference type="GO" id="GO:0016730">
    <property type="term" value="F:oxidoreductase activity, acting on iron-sulfur proteins as donors"/>
    <property type="evidence" value="ECO:0007669"/>
    <property type="project" value="InterPro"/>
</dbReference>
<dbReference type="GO" id="GO:0051539">
    <property type="term" value="F:4 iron, 4 sulfur cluster binding"/>
    <property type="evidence" value="ECO:0007669"/>
    <property type="project" value="UniProtKB-KW"/>
</dbReference>
<dbReference type="EMBL" id="PDKB01000023">
    <property type="protein sequence ID" value="RBQ28111.1"/>
    <property type="molecule type" value="Genomic_DNA"/>
</dbReference>
<dbReference type="OrthoDB" id="5422549at2"/>
<keyword evidence="9" id="KW-0411">Iron-sulfur</keyword>
<evidence type="ECO:0000259" key="14">
    <source>
        <dbReference type="PROSITE" id="PS50206"/>
    </source>
</evidence>
<dbReference type="PANTHER" id="PTHR35113:SF1">
    <property type="entry name" value="FERREDOXIN-THIOREDOXIN REDUCTASE CATALYTIC CHAIN, CHLOROPLASTIC"/>
    <property type="match status" value="1"/>
</dbReference>
<comment type="function">
    <text evidence="2">Catalytic subunit of the ferredoxin-thioredoxin reductase (FTR), which catalyzes the two-electron reduction of thioredoxins by the electrons provided by reduced ferredoxin.</text>
</comment>
<keyword evidence="16" id="KW-1185">Reference proteome</keyword>
<protein>
    <recommendedName>
        <fullName evidence="4">ferredoxin:thioredoxin reductase</fullName>
        <ecNumber evidence="4">1.8.7.2</ecNumber>
    </recommendedName>
    <alternativeName>
        <fullName evidence="12">Ferredoxin-thioredoxin reductase subunit B</fullName>
    </alternativeName>
</protein>
<evidence type="ECO:0000256" key="9">
    <source>
        <dbReference type="ARBA" id="ARBA00023014"/>
    </source>
</evidence>
<comment type="catalytic activity">
    <reaction evidence="13">
        <text>[thioredoxin]-disulfide + 2 reduced [2Fe-2S]-[ferredoxin] + 2 H(+) = [thioredoxin]-dithiol + 2 oxidized [2Fe-2S]-[ferredoxin]</text>
        <dbReference type="Rhea" id="RHEA:42336"/>
        <dbReference type="Rhea" id="RHEA-COMP:10000"/>
        <dbReference type="Rhea" id="RHEA-COMP:10001"/>
        <dbReference type="Rhea" id="RHEA-COMP:10698"/>
        <dbReference type="Rhea" id="RHEA-COMP:10700"/>
        <dbReference type="ChEBI" id="CHEBI:15378"/>
        <dbReference type="ChEBI" id="CHEBI:29950"/>
        <dbReference type="ChEBI" id="CHEBI:33737"/>
        <dbReference type="ChEBI" id="CHEBI:33738"/>
        <dbReference type="ChEBI" id="CHEBI:50058"/>
        <dbReference type="EC" id="1.8.7.2"/>
    </reaction>
</comment>
<evidence type="ECO:0000256" key="7">
    <source>
        <dbReference type="ARBA" id="ARBA00023002"/>
    </source>
</evidence>
<keyword evidence="8" id="KW-0408">Iron</keyword>
<dbReference type="PANTHER" id="PTHR35113">
    <property type="entry name" value="FERREDOXIN-THIOREDOXIN REDUCTASE CATALYTIC CHAIN, CHLOROPLASTIC"/>
    <property type="match status" value="1"/>
</dbReference>
<evidence type="ECO:0000256" key="8">
    <source>
        <dbReference type="ARBA" id="ARBA00023004"/>
    </source>
</evidence>
<evidence type="ECO:0000256" key="4">
    <source>
        <dbReference type="ARBA" id="ARBA00012358"/>
    </source>
</evidence>
<dbReference type="Gene3D" id="3.90.460.10">
    <property type="entry name" value="Ferredoxin thioredoxin reductase catalytic beta subunit"/>
    <property type="match status" value="1"/>
</dbReference>
<dbReference type="InterPro" id="IPR004209">
    <property type="entry name" value="FTR_bsu"/>
</dbReference>
<evidence type="ECO:0000256" key="5">
    <source>
        <dbReference type="ARBA" id="ARBA00022485"/>
    </source>
</evidence>
<dbReference type="GO" id="GO:0046872">
    <property type="term" value="F:metal ion binding"/>
    <property type="evidence" value="ECO:0007669"/>
    <property type="project" value="UniProtKB-KW"/>
</dbReference>
<evidence type="ECO:0000256" key="12">
    <source>
        <dbReference type="ARBA" id="ARBA00030295"/>
    </source>
</evidence>
<keyword evidence="10" id="KW-1015">Disulfide bond</keyword>
<dbReference type="SUPFAM" id="SSF57662">
    <property type="entry name" value="Ferredoxin thioredoxin reductase (FTR), catalytic beta chain"/>
    <property type="match status" value="1"/>
</dbReference>
<sequence>MIKKIDIESNEFKNELKNTIKFTQDVLKTHNLVFNPNNEVNEAIQMGLTRNMIIYGKRYCPCFMVIEESETEKNRLCPCVPALSVEIPNNGSCHCGIFVTPQKAQDLQSQANIEEDISDFNGLSKKECEELFYQEEINSQELEALLEARDKKAIDFCLVDTREWMEWINARIKGVDFLVPTTSFYHSIESLNDKKNIPIVVYCHSGSRSAYCQRVMQNMGFEKVVNLDFGISSFRGDLIRGE</sequence>
<evidence type="ECO:0000256" key="1">
    <source>
        <dbReference type="ARBA" id="ARBA00001966"/>
    </source>
</evidence>
<dbReference type="AlphaFoldDB" id="A0A366MPA9"/>
<comment type="similarity">
    <text evidence="3">Belongs to the ferredoxin thioredoxin reductase beta subunit family.</text>
</comment>
<evidence type="ECO:0000313" key="15">
    <source>
        <dbReference type="EMBL" id="RBQ28111.1"/>
    </source>
</evidence>
<dbReference type="SMART" id="SM00450">
    <property type="entry name" value="RHOD"/>
    <property type="match status" value="1"/>
</dbReference>
<dbReference type="CDD" id="cd00158">
    <property type="entry name" value="RHOD"/>
    <property type="match status" value="1"/>
</dbReference>
<dbReference type="RefSeq" id="WP_113895249.1">
    <property type="nucleotide sequence ID" value="NZ_JANJGA010000022.1"/>
</dbReference>
<dbReference type="Pfam" id="PF02943">
    <property type="entry name" value="FeThRed_B"/>
    <property type="match status" value="1"/>
</dbReference>
<proteinExistence type="inferred from homology"/>
<comment type="subunit">
    <text evidence="11">Heterodimer of subunit A (variable subunit) and subunit B (catalytic subunit). Heterodimeric FTR forms a complex with ferredoxin and thioredoxin.</text>
</comment>
<dbReference type="InterPro" id="IPR036644">
    <property type="entry name" value="FTR_bsu_sf"/>
</dbReference>
<dbReference type="EC" id="1.8.7.2" evidence="4"/>
<name>A0A366MPA9_9BACT</name>
<feature type="domain" description="Rhodanese" evidence="14">
    <location>
        <begin position="152"/>
        <end position="240"/>
    </location>
</feature>
<evidence type="ECO:0000256" key="3">
    <source>
        <dbReference type="ARBA" id="ARBA00007941"/>
    </source>
</evidence>
<comment type="cofactor">
    <cofactor evidence="1">
        <name>[4Fe-4S] cluster</name>
        <dbReference type="ChEBI" id="CHEBI:49883"/>
    </cofactor>
</comment>